<gene>
    <name evidence="2" type="ORF">FNF31_06113</name>
</gene>
<evidence type="ECO:0000313" key="3">
    <source>
        <dbReference type="Proteomes" id="UP000325113"/>
    </source>
</evidence>
<feature type="region of interest" description="Disordered" evidence="1">
    <location>
        <begin position="1"/>
        <end position="23"/>
    </location>
</feature>
<name>A0A5A8CSB9_CAFRO</name>
<feature type="compositionally biased region" description="Basic and acidic residues" evidence="1">
    <location>
        <begin position="1"/>
        <end position="11"/>
    </location>
</feature>
<evidence type="ECO:0000313" key="2">
    <source>
        <dbReference type="EMBL" id="KAA0155294.1"/>
    </source>
</evidence>
<protein>
    <submittedName>
        <fullName evidence="2">Uncharacterized protein</fullName>
    </submittedName>
</protein>
<reference evidence="2 3" key="1">
    <citation type="submission" date="2019-07" db="EMBL/GenBank/DDBJ databases">
        <title>Genomes of Cafeteria roenbergensis.</title>
        <authorList>
            <person name="Fischer M.G."/>
            <person name="Hackl T."/>
            <person name="Roman M."/>
        </authorList>
    </citation>
    <scope>NUCLEOTIDE SEQUENCE [LARGE SCALE GENOMIC DNA]</scope>
    <source>
        <strain evidence="2 3">Cflag</strain>
    </source>
</reference>
<evidence type="ECO:0000256" key="1">
    <source>
        <dbReference type="SAM" id="MobiDB-lite"/>
    </source>
</evidence>
<accession>A0A5A8CSB9</accession>
<comment type="caution">
    <text evidence="2">The sequence shown here is derived from an EMBL/GenBank/DDBJ whole genome shotgun (WGS) entry which is preliminary data.</text>
</comment>
<proteinExistence type="predicted"/>
<dbReference type="Proteomes" id="UP000325113">
    <property type="component" value="Unassembled WGS sequence"/>
</dbReference>
<dbReference type="EMBL" id="VLTM01000088">
    <property type="protein sequence ID" value="KAA0155294.1"/>
    <property type="molecule type" value="Genomic_DNA"/>
</dbReference>
<dbReference type="AlphaFoldDB" id="A0A5A8CSB9"/>
<organism evidence="2 3">
    <name type="scientific">Cafeteria roenbergensis</name>
    <name type="common">Marine flagellate</name>
    <dbReference type="NCBI Taxonomy" id="33653"/>
    <lineage>
        <taxon>Eukaryota</taxon>
        <taxon>Sar</taxon>
        <taxon>Stramenopiles</taxon>
        <taxon>Bigyra</taxon>
        <taxon>Opalozoa</taxon>
        <taxon>Bicosoecida</taxon>
        <taxon>Cafeteriaceae</taxon>
        <taxon>Cafeteria</taxon>
    </lineage>
</organism>
<sequence>MLADMKDRMERLAAATEAEEEKLTGKLMSKLERVEAENARLEAAVKAEGAALERQEQLLDTAQRTTAAVVLAKEAESEFVANRMGRELEIERSATR</sequence>